<dbReference type="OrthoDB" id="683851at2759"/>
<dbReference type="AlphaFoldDB" id="A0A5J9SM67"/>
<proteinExistence type="predicted"/>
<reference evidence="1 2" key="1">
    <citation type="journal article" date="2019" name="Sci. Rep.">
        <title>A high-quality genome of Eragrostis curvula grass provides insights into Poaceae evolution and supports new strategies to enhance forage quality.</title>
        <authorList>
            <person name="Carballo J."/>
            <person name="Santos B.A.C.M."/>
            <person name="Zappacosta D."/>
            <person name="Garbus I."/>
            <person name="Selva J.P."/>
            <person name="Gallo C.A."/>
            <person name="Diaz A."/>
            <person name="Albertini E."/>
            <person name="Caccamo M."/>
            <person name="Echenique V."/>
        </authorList>
    </citation>
    <scope>NUCLEOTIDE SEQUENCE [LARGE SCALE GENOMIC DNA]</scope>
    <source>
        <strain evidence="2">cv. Victoria</strain>
        <tissue evidence="1">Leaf</tissue>
    </source>
</reference>
<dbReference type="PANTHER" id="PTHR33074">
    <property type="entry name" value="EXPRESSED PROTEIN-RELATED"/>
    <property type="match status" value="1"/>
</dbReference>
<evidence type="ECO:0000313" key="1">
    <source>
        <dbReference type="EMBL" id="TVU00100.1"/>
    </source>
</evidence>
<gene>
    <name evidence="1" type="ORF">EJB05_54515</name>
</gene>
<dbReference type="Proteomes" id="UP000324897">
    <property type="component" value="Unassembled WGS sequence"/>
</dbReference>
<organism evidence="1 2">
    <name type="scientific">Eragrostis curvula</name>
    <name type="common">weeping love grass</name>
    <dbReference type="NCBI Taxonomy" id="38414"/>
    <lineage>
        <taxon>Eukaryota</taxon>
        <taxon>Viridiplantae</taxon>
        <taxon>Streptophyta</taxon>
        <taxon>Embryophyta</taxon>
        <taxon>Tracheophyta</taxon>
        <taxon>Spermatophyta</taxon>
        <taxon>Magnoliopsida</taxon>
        <taxon>Liliopsida</taxon>
        <taxon>Poales</taxon>
        <taxon>Poaceae</taxon>
        <taxon>PACMAD clade</taxon>
        <taxon>Chloridoideae</taxon>
        <taxon>Eragrostideae</taxon>
        <taxon>Eragrostidinae</taxon>
        <taxon>Eragrostis</taxon>
    </lineage>
</organism>
<accession>A0A5J9SM67</accession>
<protein>
    <submittedName>
        <fullName evidence="1">Uncharacterized protein</fullName>
    </submittedName>
</protein>
<sequence>MASSEGEGHENAHSNATIACSRTSTGHPITVAFCTARPTAISHFSVHCPGLQLPPDDLSLAPKAIATDADLVLLRVPLVPKCPSPSASSSPLVCQELRLQLLAFSSVGFPSVSPGDSAVVGEAVLAGCRSWVEADHWRRKAVAAPASAAAPSCWDASADEGMAAQGTGCGTSSAPNSPTLPLADAPLVPFLFLLPPSFSSPLAQRNLARPCPSNLLRNQIPSDSHSACHPVALDSSRMV</sequence>
<feature type="non-terminal residue" evidence="1">
    <location>
        <position position="1"/>
    </location>
</feature>
<comment type="caution">
    <text evidence="1">The sequence shown here is derived from an EMBL/GenBank/DDBJ whole genome shotgun (WGS) entry which is preliminary data.</text>
</comment>
<name>A0A5J9SM67_9POAL</name>
<dbReference type="Gramene" id="TVU00100">
    <property type="protein sequence ID" value="TVU00100"/>
    <property type="gene ID" value="EJB05_54515"/>
</dbReference>
<dbReference type="PANTHER" id="PTHR33074:SF18">
    <property type="entry name" value="OS06G0718700 PROTEIN"/>
    <property type="match status" value="1"/>
</dbReference>
<dbReference type="EMBL" id="RWGY01000637">
    <property type="protein sequence ID" value="TVU00100.1"/>
    <property type="molecule type" value="Genomic_DNA"/>
</dbReference>
<keyword evidence="2" id="KW-1185">Reference proteome</keyword>
<evidence type="ECO:0000313" key="2">
    <source>
        <dbReference type="Proteomes" id="UP000324897"/>
    </source>
</evidence>